<organism evidence="1 2">
    <name type="scientific">Musa troglodytarum</name>
    <name type="common">fe'i banana</name>
    <dbReference type="NCBI Taxonomy" id="320322"/>
    <lineage>
        <taxon>Eukaryota</taxon>
        <taxon>Viridiplantae</taxon>
        <taxon>Streptophyta</taxon>
        <taxon>Embryophyta</taxon>
        <taxon>Tracheophyta</taxon>
        <taxon>Spermatophyta</taxon>
        <taxon>Magnoliopsida</taxon>
        <taxon>Liliopsida</taxon>
        <taxon>Zingiberales</taxon>
        <taxon>Musaceae</taxon>
        <taxon>Musa</taxon>
    </lineage>
</organism>
<name>A0A9E7JYI0_9LILI</name>
<keyword evidence="2" id="KW-1185">Reference proteome</keyword>
<accession>A0A9E7JYI0</accession>
<dbReference type="OrthoDB" id="10424893at2759"/>
<proteinExistence type="predicted"/>
<protein>
    <submittedName>
        <fullName evidence="1">Uncharacterized protein</fullName>
    </submittedName>
</protein>
<dbReference type="EMBL" id="CP097506">
    <property type="protein sequence ID" value="URD99422.1"/>
    <property type="molecule type" value="Genomic_DNA"/>
</dbReference>
<reference evidence="1" key="1">
    <citation type="submission" date="2022-05" db="EMBL/GenBank/DDBJ databases">
        <title>The Musa troglodytarum L. genome provides insights into the mechanism of non-climacteric behaviour and enrichment of carotenoids.</title>
        <authorList>
            <person name="Wang J."/>
        </authorList>
    </citation>
    <scope>NUCLEOTIDE SEQUENCE</scope>
    <source>
        <tissue evidence="1">Leaf</tissue>
    </source>
</reference>
<sequence>MTSYMYKVSAAIRDMRFISWHKNQLGFTKVGAEGTHTKLQCTTNGGLGCDTSGCIHNWKNEIWECTLSSPVSK</sequence>
<gene>
    <name evidence="1" type="ORF">MUK42_36611</name>
</gene>
<evidence type="ECO:0000313" key="1">
    <source>
        <dbReference type="EMBL" id="URD99422.1"/>
    </source>
</evidence>
<dbReference type="AlphaFoldDB" id="A0A9E7JYI0"/>
<evidence type="ECO:0000313" key="2">
    <source>
        <dbReference type="Proteomes" id="UP001055439"/>
    </source>
</evidence>
<dbReference type="Proteomes" id="UP001055439">
    <property type="component" value="Chromosome 4"/>
</dbReference>